<keyword evidence="3" id="KW-0479">Metal-binding</keyword>
<dbReference type="InterPro" id="IPR035938">
    <property type="entry name" value="Hemerythrin-like_sf"/>
</dbReference>
<organism evidence="6">
    <name type="scientific">Magnetospirillum gryphiswaldense</name>
    <dbReference type="NCBI Taxonomy" id="55518"/>
    <lineage>
        <taxon>Bacteria</taxon>
        <taxon>Pseudomonadati</taxon>
        <taxon>Pseudomonadota</taxon>
        <taxon>Alphaproteobacteria</taxon>
        <taxon>Rhodospirillales</taxon>
        <taxon>Rhodospirillaceae</taxon>
        <taxon>Magnetospirillum</taxon>
    </lineage>
</organism>
<dbReference type="EMBL" id="CU459003">
    <property type="protein sequence ID" value="CAM75320.1"/>
    <property type="molecule type" value="Genomic_DNA"/>
</dbReference>
<protein>
    <submittedName>
        <fullName evidence="6">Hemerythrin-like protein PA1673</fullName>
    </submittedName>
</protein>
<dbReference type="Pfam" id="PF01814">
    <property type="entry name" value="Hemerythrin"/>
    <property type="match status" value="1"/>
</dbReference>
<sequence>MESLAVGDPLIDAQHRAFFDEVGAVVLALADGASRAVVQRFHRDFIISLARHFRDEELLLARIHYPDLDHHQAEHRALMASVTALAEILASADSLAEMMVVVRNTITTLIEHMALEDMRYRRYVSQPQAERW</sequence>
<reference evidence="6" key="1">
    <citation type="journal article" date="2007" name="J. Bacteriol.">
        <title>Comparative genome analysis of four magnetotactic bacteria reveals a complex set of group-specific genes implicated in magnetosome biomineralization and function.</title>
        <authorList>
            <person name="Richter M."/>
            <person name="Kube M."/>
            <person name="Bazylinski D.A."/>
            <person name="Lombardot T."/>
            <person name="Gloeckner F.O."/>
            <person name="Reinhardt R."/>
            <person name="Schueler D."/>
        </authorList>
    </citation>
    <scope>NUCLEOTIDE SEQUENCE</scope>
    <source>
        <strain evidence="6">MSR-1</strain>
    </source>
</reference>
<evidence type="ECO:0000256" key="2">
    <source>
        <dbReference type="ARBA" id="ARBA00022621"/>
    </source>
</evidence>
<evidence type="ECO:0000313" key="6">
    <source>
        <dbReference type="EMBL" id="CAM75320.1"/>
    </source>
</evidence>
<dbReference type="GO" id="GO:0005344">
    <property type="term" value="F:oxygen carrier activity"/>
    <property type="evidence" value="ECO:0007669"/>
    <property type="project" value="UniProtKB-KW"/>
</dbReference>
<dbReference type="GO" id="GO:0046872">
    <property type="term" value="F:metal ion binding"/>
    <property type="evidence" value="ECO:0007669"/>
    <property type="project" value="UniProtKB-KW"/>
</dbReference>
<evidence type="ECO:0000256" key="3">
    <source>
        <dbReference type="ARBA" id="ARBA00022723"/>
    </source>
</evidence>
<dbReference type="InterPro" id="IPR050669">
    <property type="entry name" value="Hemerythrin"/>
</dbReference>
<evidence type="ECO:0000259" key="5">
    <source>
        <dbReference type="Pfam" id="PF01814"/>
    </source>
</evidence>
<evidence type="ECO:0000256" key="4">
    <source>
        <dbReference type="ARBA" id="ARBA00023004"/>
    </source>
</evidence>
<dbReference type="CDD" id="cd12107">
    <property type="entry name" value="Hemerythrin"/>
    <property type="match status" value="1"/>
</dbReference>
<gene>
    <name evidence="6" type="ORF">MGR_1640</name>
</gene>
<dbReference type="NCBIfam" id="TIGR02481">
    <property type="entry name" value="hemeryth_dom"/>
    <property type="match status" value="1"/>
</dbReference>
<dbReference type="InterPro" id="IPR012312">
    <property type="entry name" value="Hemerythrin-like"/>
</dbReference>
<dbReference type="PANTHER" id="PTHR37164">
    <property type="entry name" value="BACTERIOHEMERYTHRIN"/>
    <property type="match status" value="1"/>
</dbReference>
<keyword evidence="4" id="KW-0408">Iron</keyword>
<evidence type="ECO:0000256" key="1">
    <source>
        <dbReference type="ARBA" id="ARBA00010587"/>
    </source>
</evidence>
<keyword evidence="2" id="KW-0813">Transport</keyword>
<keyword evidence="2" id="KW-0561">Oxygen transport</keyword>
<dbReference type="AlphaFoldDB" id="A4TXG3"/>
<name>A4TXG3_9PROT</name>
<dbReference type="PROSITE" id="PS00550">
    <property type="entry name" value="HEMERYTHRINS"/>
    <property type="match status" value="1"/>
</dbReference>
<accession>A4TXG3</accession>
<dbReference type="PANTHER" id="PTHR37164:SF1">
    <property type="entry name" value="BACTERIOHEMERYTHRIN"/>
    <property type="match status" value="1"/>
</dbReference>
<proteinExistence type="inferred from homology"/>
<feature type="domain" description="Hemerythrin-like" evidence="5">
    <location>
        <begin position="10"/>
        <end position="120"/>
    </location>
</feature>
<dbReference type="InterPro" id="IPR016131">
    <property type="entry name" value="Haemerythrin_Fe_BS"/>
</dbReference>
<dbReference type="SUPFAM" id="SSF47188">
    <property type="entry name" value="Hemerythrin-like"/>
    <property type="match status" value="1"/>
</dbReference>
<dbReference type="Gene3D" id="1.20.120.50">
    <property type="entry name" value="Hemerythrin-like"/>
    <property type="match status" value="1"/>
</dbReference>
<dbReference type="InterPro" id="IPR012827">
    <property type="entry name" value="Hemerythrin_metal-bd"/>
</dbReference>
<comment type="similarity">
    <text evidence="1">Belongs to the hemerythrin family.</text>
</comment>